<feature type="transmembrane region" description="Helical" evidence="1">
    <location>
        <begin position="38"/>
        <end position="61"/>
    </location>
</feature>
<dbReference type="Proteomes" id="UP000276215">
    <property type="component" value="Unassembled WGS sequence"/>
</dbReference>
<keyword evidence="1" id="KW-0472">Membrane</keyword>
<name>A0A3N4IVU6_9PEZI</name>
<organism evidence="2 3">
    <name type="scientific">Choiromyces venosus 120613-1</name>
    <dbReference type="NCBI Taxonomy" id="1336337"/>
    <lineage>
        <taxon>Eukaryota</taxon>
        <taxon>Fungi</taxon>
        <taxon>Dikarya</taxon>
        <taxon>Ascomycota</taxon>
        <taxon>Pezizomycotina</taxon>
        <taxon>Pezizomycetes</taxon>
        <taxon>Pezizales</taxon>
        <taxon>Tuberaceae</taxon>
        <taxon>Choiromyces</taxon>
    </lineage>
</organism>
<dbReference type="AlphaFoldDB" id="A0A3N4IVU6"/>
<protein>
    <submittedName>
        <fullName evidence="2">Uncharacterized protein</fullName>
    </submittedName>
</protein>
<sequence length="63" mass="6772">MSQNPLSVYSFLIIIVTSLPVGKLYLHLSAPDSTISCSCEFNTIHIILSAALIFAVSNLSFAV</sequence>
<keyword evidence="1" id="KW-0812">Transmembrane</keyword>
<keyword evidence="1" id="KW-1133">Transmembrane helix</keyword>
<evidence type="ECO:0000313" key="2">
    <source>
        <dbReference type="EMBL" id="RPA89996.1"/>
    </source>
</evidence>
<keyword evidence="3" id="KW-1185">Reference proteome</keyword>
<evidence type="ECO:0000313" key="3">
    <source>
        <dbReference type="Proteomes" id="UP000276215"/>
    </source>
</evidence>
<accession>A0A3N4IVU6</accession>
<reference evidence="2 3" key="1">
    <citation type="journal article" date="2018" name="Nat. Ecol. Evol.">
        <title>Pezizomycetes genomes reveal the molecular basis of ectomycorrhizal truffle lifestyle.</title>
        <authorList>
            <person name="Murat C."/>
            <person name="Payen T."/>
            <person name="Noel B."/>
            <person name="Kuo A."/>
            <person name="Morin E."/>
            <person name="Chen J."/>
            <person name="Kohler A."/>
            <person name="Krizsan K."/>
            <person name="Balestrini R."/>
            <person name="Da Silva C."/>
            <person name="Montanini B."/>
            <person name="Hainaut M."/>
            <person name="Levati E."/>
            <person name="Barry K.W."/>
            <person name="Belfiori B."/>
            <person name="Cichocki N."/>
            <person name="Clum A."/>
            <person name="Dockter R.B."/>
            <person name="Fauchery L."/>
            <person name="Guy J."/>
            <person name="Iotti M."/>
            <person name="Le Tacon F."/>
            <person name="Lindquist E.A."/>
            <person name="Lipzen A."/>
            <person name="Malagnac F."/>
            <person name="Mello A."/>
            <person name="Molinier V."/>
            <person name="Miyauchi S."/>
            <person name="Poulain J."/>
            <person name="Riccioni C."/>
            <person name="Rubini A."/>
            <person name="Sitrit Y."/>
            <person name="Splivallo R."/>
            <person name="Traeger S."/>
            <person name="Wang M."/>
            <person name="Zifcakova L."/>
            <person name="Wipf D."/>
            <person name="Zambonelli A."/>
            <person name="Paolocci F."/>
            <person name="Nowrousian M."/>
            <person name="Ottonello S."/>
            <person name="Baldrian P."/>
            <person name="Spatafora J.W."/>
            <person name="Henrissat B."/>
            <person name="Nagy L.G."/>
            <person name="Aury J.M."/>
            <person name="Wincker P."/>
            <person name="Grigoriev I.V."/>
            <person name="Bonfante P."/>
            <person name="Martin F.M."/>
        </authorList>
    </citation>
    <scope>NUCLEOTIDE SEQUENCE [LARGE SCALE GENOMIC DNA]</scope>
    <source>
        <strain evidence="2 3">120613-1</strain>
    </source>
</reference>
<dbReference type="EMBL" id="ML120547">
    <property type="protein sequence ID" value="RPA89996.1"/>
    <property type="molecule type" value="Genomic_DNA"/>
</dbReference>
<gene>
    <name evidence="2" type="ORF">L873DRAFT_512223</name>
</gene>
<feature type="transmembrane region" description="Helical" evidence="1">
    <location>
        <begin position="6"/>
        <end position="26"/>
    </location>
</feature>
<proteinExistence type="predicted"/>
<evidence type="ECO:0000256" key="1">
    <source>
        <dbReference type="SAM" id="Phobius"/>
    </source>
</evidence>